<feature type="domain" description="Glycosyltransferase family 28 N-terminal" evidence="11">
    <location>
        <begin position="10"/>
        <end position="141"/>
    </location>
</feature>
<accession>A0A1W9S0L3</accession>
<dbReference type="GO" id="GO:0009252">
    <property type="term" value="P:peptidoglycan biosynthetic process"/>
    <property type="evidence" value="ECO:0007669"/>
    <property type="project" value="UniProtKB-UniRule"/>
</dbReference>
<evidence type="ECO:0000256" key="8">
    <source>
        <dbReference type="ARBA" id="ARBA00023306"/>
    </source>
</evidence>
<comment type="subcellular location">
    <subcellularLocation>
        <location evidence="10">Cell membrane</location>
        <topology evidence="10">Peripheral membrane protein</topology>
        <orientation evidence="10">Cytoplasmic side</orientation>
    </subcellularLocation>
</comment>
<dbReference type="SUPFAM" id="SSF53756">
    <property type="entry name" value="UDP-Glycosyltransferase/glycogen phosphorylase"/>
    <property type="match status" value="1"/>
</dbReference>
<evidence type="ECO:0000256" key="9">
    <source>
        <dbReference type="ARBA" id="ARBA00023316"/>
    </source>
</evidence>
<comment type="function">
    <text evidence="10">Cell wall formation. Catalyzes the transfer of a GlcNAc subunit on undecaprenyl-pyrophosphoryl-MurNAc-pentapeptide (lipid intermediate I) to form undecaprenyl-pyrophosphoryl-MurNAc-(pentapeptide)GlcNAc (lipid intermediate II).</text>
</comment>
<evidence type="ECO:0000256" key="5">
    <source>
        <dbReference type="ARBA" id="ARBA00022960"/>
    </source>
</evidence>
<keyword evidence="4 10" id="KW-0808">Transferase</keyword>
<dbReference type="EC" id="2.4.1.227" evidence="10"/>
<comment type="pathway">
    <text evidence="10">Cell wall biogenesis; peptidoglycan biosynthesis.</text>
</comment>
<dbReference type="InterPro" id="IPR004276">
    <property type="entry name" value="GlycoTrans_28_N"/>
</dbReference>
<dbReference type="GO" id="GO:0005886">
    <property type="term" value="C:plasma membrane"/>
    <property type="evidence" value="ECO:0007669"/>
    <property type="project" value="UniProtKB-SubCell"/>
</dbReference>
<dbReference type="InterPro" id="IPR006009">
    <property type="entry name" value="GlcNAc_MurG"/>
</dbReference>
<feature type="binding site" evidence="10">
    <location>
        <position position="198"/>
    </location>
    <ligand>
        <name>UDP-N-acetyl-alpha-D-glucosamine</name>
        <dbReference type="ChEBI" id="CHEBI:57705"/>
    </ligand>
</feature>
<keyword evidence="9 10" id="KW-0961">Cell wall biogenesis/degradation</keyword>
<dbReference type="Proteomes" id="UP000192611">
    <property type="component" value="Unassembled WGS sequence"/>
</dbReference>
<dbReference type="Pfam" id="PF03033">
    <property type="entry name" value="Glyco_transf_28"/>
    <property type="match status" value="1"/>
</dbReference>
<gene>
    <name evidence="10" type="primary">murG</name>
    <name evidence="13" type="ORF">B6D57_03415</name>
</gene>
<evidence type="ECO:0000259" key="11">
    <source>
        <dbReference type="Pfam" id="PF03033"/>
    </source>
</evidence>
<protein>
    <recommendedName>
        <fullName evidence="10">UDP-N-acetylglucosamine--N-acetylmuramyl-(pentapeptide) pyrophosphoryl-undecaprenol N-acetylglucosamine transferase</fullName>
        <ecNumber evidence="10">2.4.1.227</ecNumber>
    </recommendedName>
    <alternativeName>
        <fullName evidence="10">Undecaprenyl-PP-MurNAc-pentapeptide-UDPGlcNAc GlcNAc transferase</fullName>
    </alternativeName>
</protein>
<keyword evidence="5 10" id="KW-0133">Cell shape</keyword>
<keyword evidence="2 10" id="KW-0132">Cell division</keyword>
<evidence type="ECO:0000256" key="7">
    <source>
        <dbReference type="ARBA" id="ARBA00023136"/>
    </source>
</evidence>
<evidence type="ECO:0000256" key="10">
    <source>
        <dbReference type="HAMAP-Rule" id="MF_00033"/>
    </source>
</evidence>
<name>A0A1W9S0L3_9BACT</name>
<comment type="similarity">
    <text evidence="10">Belongs to the glycosyltransferase 28 family. MurG subfamily.</text>
</comment>
<dbReference type="NCBIfam" id="TIGR01133">
    <property type="entry name" value="murG"/>
    <property type="match status" value="1"/>
</dbReference>
<dbReference type="GO" id="GO:0051991">
    <property type="term" value="F:UDP-N-acetyl-D-glucosamine:N-acetylmuramoyl-L-alanyl-D-glutamyl-meso-2,6-diaminopimelyl-D-alanyl-D-alanine-diphosphoundecaprenol 4-beta-N-acetylglucosaminlytransferase activity"/>
    <property type="evidence" value="ECO:0007669"/>
    <property type="project" value="RHEA"/>
</dbReference>
<dbReference type="Pfam" id="PF04101">
    <property type="entry name" value="Glyco_tran_28_C"/>
    <property type="match status" value="1"/>
</dbReference>
<comment type="caution">
    <text evidence="10">Lacks conserved residue(s) required for the propagation of feature annotation.</text>
</comment>
<proteinExistence type="inferred from homology"/>
<evidence type="ECO:0000256" key="4">
    <source>
        <dbReference type="ARBA" id="ARBA00022679"/>
    </source>
</evidence>
<comment type="catalytic activity">
    <reaction evidence="10">
        <text>di-trans,octa-cis-undecaprenyl diphospho-N-acetyl-alpha-D-muramoyl-L-alanyl-D-glutamyl-meso-2,6-diaminopimeloyl-D-alanyl-D-alanine + UDP-N-acetyl-alpha-D-glucosamine = di-trans,octa-cis-undecaprenyl diphospho-[N-acetyl-alpha-D-glucosaminyl-(1-&gt;4)]-N-acetyl-alpha-D-muramoyl-L-alanyl-D-glutamyl-meso-2,6-diaminopimeloyl-D-alanyl-D-alanine + UDP + H(+)</text>
        <dbReference type="Rhea" id="RHEA:31227"/>
        <dbReference type="ChEBI" id="CHEBI:15378"/>
        <dbReference type="ChEBI" id="CHEBI:57705"/>
        <dbReference type="ChEBI" id="CHEBI:58223"/>
        <dbReference type="ChEBI" id="CHEBI:61387"/>
        <dbReference type="ChEBI" id="CHEBI:61388"/>
        <dbReference type="EC" id="2.4.1.227"/>
    </reaction>
</comment>
<evidence type="ECO:0000256" key="2">
    <source>
        <dbReference type="ARBA" id="ARBA00022618"/>
    </source>
</evidence>
<keyword evidence="1 10" id="KW-1003">Cell membrane</keyword>
<dbReference type="InterPro" id="IPR007235">
    <property type="entry name" value="Glyco_trans_28_C"/>
</dbReference>
<evidence type="ECO:0000313" key="14">
    <source>
        <dbReference type="Proteomes" id="UP000192611"/>
    </source>
</evidence>
<feature type="domain" description="Glycosyl transferase family 28 C-terminal" evidence="12">
    <location>
        <begin position="191"/>
        <end position="351"/>
    </location>
</feature>
<comment type="caution">
    <text evidence="13">The sequence shown here is derived from an EMBL/GenBank/DDBJ whole genome shotgun (WGS) entry which is preliminary data.</text>
</comment>
<dbReference type="GO" id="GO:0005975">
    <property type="term" value="P:carbohydrate metabolic process"/>
    <property type="evidence" value="ECO:0007669"/>
    <property type="project" value="InterPro"/>
</dbReference>
<keyword evidence="3 10" id="KW-0328">Glycosyltransferase</keyword>
<dbReference type="UniPathway" id="UPA00219"/>
<evidence type="ECO:0000259" key="12">
    <source>
        <dbReference type="Pfam" id="PF04101"/>
    </source>
</evidence>
<dbReference type="GO" id="GO:0050511">
    <property type="term" value="F:undecaprenyldiphospho-muramoylpentapeptide beta-N-acetylglucosaminyltransferase activity"/>
    <property type="evidence" value="ECO:0007669"/>
    <property type="project" value="UniProtKB-UniRule"/>
</dbReference>
<dbReference type="GO" id="GO:0008360">
    <property type="term" value="P:regulation of cell shape"/>
    <property type="evidence" value="ECO:0007669"/>
    <property type="project" value="UniProtKB-KW"/>
</dbReference>
<evidence type="ECO:0000256" key="6">
    <source>
        <dbReference type="ARBA" id="ARBA00022984"/>
    </source>
</evidence>
<dbReference type="EMBL" id="NATQ01000060">
    <property type="protein sequence ID" value="OQX90388.1"/>
    <property type="molecule type" value="Genomic_DNA"/>
</dbReference>
<reference evidence="14" key="1">
    <citation type="submission" date="2017-03" db="EMBL/GenBank/DDBJ databases">
        <title>Novel pathways for hydrocarbon cycling and metabolic interdependencies in hydrothermal sediment communities.</title>
        <authorList>
            <person name="Dombrowski N."/>
            <person name="Seitz K."/>
            <person name="Teske A."/>
            <person name="Baker B."/>
        </authorList>
    </citation>
    <scope>NUCLEOTIDE SEQUENCE [LARGE SCALE GENOMIC DNA]</scope>
</reference>
<dbReference type="AlphaFoldDB" id="A0A1W9S0L3"/>
<dbReference type="HAMAP" id="MF_00033">
    <property type="entry name" value="MurG"/>
    <property type="match status" value="1"/>
</dbReference>
<evidence type="ECO:0000256" key="1">
    <source>
        <dbReference type="ARBA" id="ARBA00022475"/>
    </source>
</evidence>
<dbReference type="PANTHER" id="PTHR21015:SF22">
    <property type="entry name" value="GLYCOSYLTRANSFERASE"/>
    <property type="match status" value="1"/>
</dbReference>
<evidence type="ECO:0000313" key="13">
    <source>
        <dbReference type="EMBL" id="OQX90388.1"/>
    </source>
</evidence>
<sequence length="365" mass="39622">MSPHRENKVVAIAAGGTGGHLFPGIALAQALKRRGVDSHFILGTPRGEDRWLDEYGFEYTRISSTPLFRNLSIRTVNSSVKNIIAVKESLAVIHKLKPDIAVGMGAYTSGPFLISCYLSSVPFVLFEQNLIPGLTNKMLAPLSLHTFVTFEGTKLRANSIHVVGNLIRDDVKPKAKSKALKKLGLKGGRPVLVVIGGSQGAATINRTLIDAFNTGWGKDYSFVIQTGIKDYEYVSSIFREKGIEGICRDFFDDMGAVYGAGDLYIGRSGGGIFEALLANLPLVLIPYPFASGDHQRANAEYLEKKGSAVVIDENDLNAEVFMRTVDALTNDKDRMRKMAENSKGLAKHDASDVAAGIILEEMGVK</sequence>
<organism evidence="13 14">
    <name type="scientific">Candidatus Coatesbacteria bacterium 4484_99</name>
    <dbReference type="NCBI Taxonomy" id="1970774"/>
    <lineage>
        <taxon>Bacteria</taxon>
        <taxon>Candidatus Coatesiibacteriota</taxon>
    </lineage>
</organism>
<feature type="binding site" evidence="10">
    <location>
        <position position="295"/>
    </location>
    <ligand>
        <name>UDP-N-acetyl-alpha-D-glucosamine</name>
        <dbReference type="ChEBI" id="CHEBI:57705"/>
    </ligand>
</feature>
<feature type="binding site" evidence="10">
    <location>
        <begin position="17"/>
        <end position="19"/>
    </location>
    <ligand>
        <name>UDP-N-acetyl-alpha-D-glucosamine</name>
        <dbReference type="ChEBI" id="CHEBI:57705"/>
    </ligand>
</feature>
<feature type="binding site" evidence="10">
    <location>
        <position position="129"/>
    </location>
    <ligand>
        <name>UDP-N-acetyl-alpha-D-glucosamine</name>
        <dbReference type="ChEBI" id="CHEBI:57705"/>
    </ligand>
</feature>
<dbReference type="PANTHER" id="PTHR21015">
    <property type="entry name" value="UDP-N-ACETYLGLUCOSAMINE--N-ACETYLMURAMYL-(PENTAPEPTIDE) PYROPHOSPHORYL-UNDECAPRENOL N-ACETYLGLUCOSAMINE TRANSFERASE 1"/>
    <property type="match status" value="1"/>
</dbReference>
<dbReference type="GO" id="GO:0051301">
    <property type="term" value="P:cell division"/>
    <property type="evidence" value="ECO:0007669"/>
    <property type="project" value="UniProtKB-KW"/>
</dbReference>
<keyword evidence="7 10" id="KW-0472">Membrane</keyword>
<dbReference type="CDD" id="cd03785">
    <property type="entry name" value="GT28_MurG"/>
    <property type="match status" value="1"/>
</dbReference>
<feature type="binding site" evidence="10">
    <location>
        <position position="168"/>
    </location>
    <ligand>
        <name>UDP-N-acetyl-alpha-D-glucosamine</name>
        <dbReference type="ChEBI" id="CHEBI:57705"/>
    </ligand>
</feature>
<keyword evidence="8 10" id="KW-0131">Cell cycle</keyword>
<keyword evidence="6 10" id="KW-0573">Peptidoglycan synthesis</keyword>
<dbReference type="Gene3D" id="3.40.50.2000">
    <property type="entry name" value="Glycogen Phosphorylase B"/>
    <property type="match status" value="2"/>
</dbReference>
<evidence type="ECO:0000256" key="3">
    <source>
        <dbReference type="ARBA" id="ARBA00022676"/>
    </source>
</evidence>
<dbReference type="GO" id="GO:0071555">
    <property type="term" value="P:cell wall organization"/>
    <property type="evidence" value="ECO:0007669"/>
    <property type="project" value="UniProtKB-KW"/>
</dbReference>